<accession>A0A8S9YQ20</accession>
<sequence>MEEKGDPVIFLLPLFLLDPNTGVKLCVHPPGPMIFLVHGGKLSTFLQWQSTQSACSIDHDHKIAVAGCGLLYYPVSEDSPEIVFMDHVKMDNLRPGQVTIRCTTADGVYSDEVNLTLANEPAHDLECTRSNVIHRRRRAFVRFPICHYVQNLKNRLRLHTQPRSVECLDKNGVLKISDGTLVLTSEDSPLGYFDVSCERGLFNTTLLIYDDSLRLKPVEPNAFWIHKSDEVIQFEFVFDQLGSSVRLEPRGTTVKCHLDEDGIVSFNGLQMTFGLNANNAKSRTYTAECSMHDDQVVRSVQVELYNEDDLKLVIDGPNTTMHFISESYVYTCRLINTKKPGNQTLLAEPQWIARKSDEKIKLHANFLFIDSETGIGRHSMMCVYVAPGRLLTLAKDFFVCDKNSDIDILLTPKSTILTGHFADHVSAQLEYTCSDDPKITRYTKSLTVKCEVKYTDMFNNQRLTFQSRIAFNQLPAGEANFDCHNEESGYSAQFRRIILPPEEFELWCHPHKIVNTQLYNNFMRMCAKSLKQVKPWTSVFPINKWPTVPVKCSDTTGQLTFSEQNFLVVRPTPPAGIYHIMCDGGRFSKDILLLGE</sequence>
<dbReference type="EMBL" id="JTDE01002687">
    <property type="protein sequence ID" value="KAF7257029.1"/>
    <property type="molecule type" value="Genomic_DNA"/>
</dbReference>
<reference evidence="1" key="1">
    <citation type="submission" date="2019-07" db="EMBL/GenBank/DDBJ databases">
        <title>Annotation for the trematode Paragonimus miyazaki's.</title>
        <authorList>
            <person name="Choi Y.-J."/>
        </authorList>
    </citation>
    <scope>NUCLEOTIDE SEQUENCE</scope>
    <source>
        <strain evidence="1">Japan</strain>
    </source>
</reference>
<protein>
    <submittedName>
        <fullName evidence="1">Uncharacterized protein</fullName>
    </submittedName>
</protein>
<proteinExistence type="predicted"/>
<organism evidence="1 2">
    <name type="scientific">Paragonimus skrjabini miyazakii</name>
    <dbReference type="NCBI Taxonomy" id="59628"/>
    <lineage>
        <taxon>Eukaryota</taxon>
        <taxon>Metazoa</taxon>
        <taxon>Spiralia</taxon>
        <taxon>Lophotrochozoa</taxon>
        <taxon>Platyhelminthes</taxon>
        <taxon>Trematoda</taxon>
        <taxon>Digenea</taxon>
        <taxon>Plagiorchiida</taxon>
        <taxon>Troglotremata</taxon>
        <taxon>Troglotrematidae</taxon>
        <taxon>Paragonimus</taxon>
    </lineage>
</organism>
<comment type="caution">
    <text evidence="1">The sequence shown here is derived from an EMBL/GenBank/DDBJ whole genome shotgun (WGS) entry which is preliminary data.</text>
</comment>
<dbReference type="OrthoDB" id="6244180at2759"/>
<dbReference type="Proteomes" id="UP000822476">
    <property type="component" value="Unassembled WGS sequence"/>
</dbReference>
<evidence type="ECO:0000313" key="1">
    <source>
        <dbReference type="EMBL" id="KAF7257029.1"/>
    </source>
</evidence>
<name>A0A8S9YQ20_9TREM</name>
<gene>
    <name evidence="1" type="ORF">EG68_10539</name>
</gene>
<keyword evidence="2" id="KW-1185">Reference proteome</keyword>
<evidence type="ECO:0000313" key="2">
    <source>
        <dbReference type="Proteomes" id="UP000822476"/>
    </source>
</evidence>
<dbReference type="AlphaFoldDB" id="A0A8S9YQ20"/>